<proteinExistence type="predicted"/>
<evidence type="ECO:0000313" key="3">
    <source>
        <dbReference type="EMBL" id="MES5149617.1"/>
    </source>
</evidence>
<accession>A0ABV2B938</accession>
<dbReference type="SUPFAM" id="SSF57783">
    <property type="entry name" value="Zinc beta-ribbon"/>
    <property type="match status" value="1"/>
</dbReference>
<gene>
    <name evidence="3" type="ORF">ABVC42_06720</name>
</gene>
<dbReference type="InterPro" id="IPR025054">
    <property type="entry name" value="DUF3991"/>
</dbReference>
<dbReference type="EMBL" id="JBETVU010000012">
    <property type="protein sequence ID" value="MES5149617.1"/>
    <property type="molecule type" value="Genomic_DNA"/>
</dbReference>
<sequence length="370" mass="41896">MLKIGEIEMLAFTKEQIKAANSASIVEYARSAGIALRQTGSDEFKGVEHDSLVITPSKNSFYWNSRQVHGKGALSFSTLYELSGSNLNEKEKFLKAMDKVLTSGAGDGKVYQIKKEPFKFDKNQLDPESKINRVWGYLHNQRGISSKTIDQLHKDKVLAQDKLGNALFLWLDPQDRRQVKGVSKQGTKINHQKYGRRGTLKMIEKNSTKGYGFSFDSPGMNGKTPENIRFFESPIDAISFFDLSKVKVKGGMKNTRFVSMDGLKKEVFDSYITQTAAQLQKEGRILKSVGLGVDNDEAGKRFVKDIQSKFPKVKYCKPSEKLGKDWNDTLKAFRKMQEGKAQSKETTRTLPGQEFEKRSAYLRRDQGLER</sequence>
<name>A0ABV2B938_9LACO</name>
<feature type="domain" description="DUF3991" evidence="2">
    <location>
        <begin position="137"/>
        <end position="215"/>
    </location>
</feature>
<evidence type="ECO:0000259" key="2">
    <source>
        <dbReference type="Pfam" id="PF13154"/>
    </source>
</evidence>
<dbReference type="Pfam" id="PF13155">
    <property type="entry name" value="Toprim_2"/>
    <property type="match status" value="1"/>
</dbReference>
<feature type="region of interest" description="Disordered" evidence="1">
    <location>
        <begin position="336"/>
        <end position="370"/>
    </location>
</feature>
<dbReference type="Pfam" id="PF13154">
    <property type="entry name" value="DUF3991"/>
    <property type="match status" value="1"/>
</dbReference>
<organism evidence="3 4">
    <name type="scientific">Lactobacillus crispatus</name>
    <dbReference type="NCBI Taxonomy" id="47770"/>
    <lineage>
        <taxon>Bacteria</taxon>
        <taxon>Bacillati</taxon>
        <taxon>Bacillota</taxon>
        <taxon>Bacilli</taxon>
        <taxon>Lactobacillales</taxon>
        <taxon>Lactobacillaceae</taxon>
        <taxon>Lactobacillus</taxon>
    </lineage>
</organism>
<evidence type="ECO:0000313" key="4">
    <source>
        <dbReference type="Proteomes" id="UP001434419"/>
    </source>
</evidence>
<feature type="compositionally biased region" description="Basic and acidic residues" evidence="1">
    <location>
        <begin position="354"/>
        <end position="370"/>
    </location>
</feature>
<feature type="compositionally biased region" description="Basic and acidic residues" evidence="1">
    <location>
        <begin position="336"/>
        <end position="347"/>
    </location>
</feature>
<keyword evidence="4" id="KW-1185">Reference proteome</keyword>
<reference evidence="3" key="1">
    <citation type="submission" date="2024-06" db="EMBL/GenBank/DDBJ databases">
        <title>Vaginal Lactobacillus fatty acid response mechanisms reveal a metabolite-targeted strategy for bacterial vaginosis treatment.</title>
        <authorList>
            <person name="Zhu M."/>
            <person name="Blainey P.C."/>
            <person name="Bloom S.M."/>
            <person name="Kwon D.S."/>
        </authorList>
    </citation>
    <scope>NUCLEOTIDE SEQUENCE</scope>
    <source>
        <strain evidence="3">194_F1_1</strain>
    </source>
</reference>
<evidence type="ECO:0000256" key="1">
    <source>
        <dbReference type="SAM" id="MobiDB-lite"/>
    </source>
</evidence>
<protein>
    <submittedName>
        <fullName evidence="3">DUF3991 domain-containing protein</fullName>
    </submittedName>
</protein>
<comment type="caution">
    <text evidence="3">The sequence shown here is derived from an EMBL/GenBank/DDBJ whole genome shotgun (WGS) entry which is preliminary data.</text>
</comment>
<dbReference type="Gene3D" id="3.40.1360.10">
    <property type="match status" value="1"/>
</dbReference>
<dbReference type="Proteomes" id="UP001434419">
    <property type="component" value="Unassembled WGS sequence"/>
</dbReference>